<dbReference type="Proteomes" id="UP000790787">
    <property type="component" value="Chromosome 9"/>
</dbReference>
<protein>
    <submittedName>
        <fullName evidence="2">Transcription factor bHLH49 isoform X1</fullName>
    </submittedName>
</protein>
<sequence>MDMDSKNDTEQLKRKEDAANYHSPNMSLEWQLSGSNLTNASIGMIPKSDPMVDSYYPTIWDRPTNSPNLSFYGNNVQINSSTTNPPGIAEIGPGPARGGVDRTVCMSWNPPNAMMKGGVFVPPNIGMLPQSLAQLPVDSGFIERAARFSCFSGGNLSDMMNPFSIPESVKPCYRGLAPMCRSEEVFASNGLNSPSAIDPQKQHMRNAVESSKDVPLHSEHETNKESPLKNAKKNENTARSQGEGKEAVGLSGNESDEADCSGRQEEMGGFREESSSKSLGSKKRKRYGQDAQPDQMKGTQQPPAERAQAQTETQGEQNLNSTASKPGEKNSKQRSQASDPPKEEYIHIRARRGQATNSHSLAERVRREKISERMKYLQDLVPGCNKVTGKAVMLDEIINYVQSLQRQVEFLSMKLATVNPQLDFNLDGLLAKDILQLQAGPSSSLVFPPDNMTMPYTSLHALQSGLLQSGFPGVGNCTDTFRRSINPHFASMSGGYKDPSSQVPNIWDDQLHNVVEMGFNSSAPLDSQDISSSLPPGEMKAES</sequence>
<dbReference type="RefSeq" id="XP_075077929.1">
    <property type="nucleotide sequence ID" value="XM_075221828.1"/>
</dbReference>
<accession>A0AC58RYW3</accession>
<evidence type="ECO:0000313" key="2">
    <source>
        <dbReference type="RefSeq" id="XP_075077929.1"/>
    </source>
</evidence>
<name>A0AC58RYW3_TOBAC</name>
<reference evidence="2" key="2">
    <citation type="submission" date="2025-08" db="UniProtKB">
        <authorList>
            <consortium name="RefSeq"/>
        </authorList>
    </citation>
    <scope>IDENTIFICATION</scope>
    <source>
        <tissue evidence="2">Leaf</tissue>
    </source>
</reference>
<organism evidence="1 2">
    <name type="scientific">Nicotiana tabacum</name>
    <name type="common">Common tobacco</name>
    <dbReference type="NCBI Taxonomy" id="4097"/>
    <lineage>
        <taxon>Eukaryota</taxon>
        <taxon>Viridiplantae</taxon>
        <taxon>Streptophyta</taxon>
        <taxon>Embryophyta</taxon>
        <taxon>Tracheophyta</taxon>
        <taxon>Spermatophyta</taxon>
        <taxon>Magnoliopsida</taxon>
        <taxon>eudicotyledons</taxon>
        <taxon>Gunneridae</taxon>
        <taxon>Pentapetalae</taxon>
        <taxon>asterids</taxon>
        <taxon>lamiids</taxon>
        <taxon>Solanales</taxon>
        <taxon>Solanaceae</taxon>
        <taxon>Nicotianoideae</taxon>
        <taxon>Nicotianeae</taxon>
        <taxon>Nicotiana</taxon>
    </lineage>
</organism>
<reference evidence="1" key="1">
    <citation type="journal article" date="2014" name="Nat. Commun.">
        <title>The tobacco genome sequence and its comparison with those of tomato and potato.</title>
        <authorList>
            <person name="Sierro N."/>
            <person name="Battey J.N."/>
            <person name="Ouadi S."/>
            <person name="Bakaher N."/>
            <person name="Bovet L."/>
            <person name="Willig A."/>
            <person name="Goepfert S."/>
            <person name="Peitsch M.C."/>
            <person name="Ivanov N.V."/>
        </authorList>
    </citation>
    <scope>NUCLEOTIDE SEQUENCE [LARGE SCALE GENOMIC DNA]</scope>
</reference>
<keyword evidence="1" id="KW-1185">Reference proteome</keyword>
<gene>
    <name evidence="2" type="primary">LOC107773245</name>
</gene>
<evidence type="ECO:0000313" key="1">
    <source>
        <dbReference type="Proteomes" id="UP000790787"/>
    </source>
</evidence>
<proteinExistence type="predicted"/>